<accession>A0A2I0J2L1</accession>
<proteinExistence type="predicted"/>
<name>A0A2I0J2L1_PUNGR</name>
<keyword evidence="3" id="KW-1185">Reference proteome</keyword>
<comment type="caution">
    <text evidence="2">The sequence shown here is derived from an EMBL/GenBank/DDBJ whole genome shotgun (WGS) entry which is preliminary data.</text>
</comment>
<organism evidence="2 3">
    <name type="scientific">Punica granatum</name>
    <name type="common">Pomegranate</name>
    <dbReference type="NCBI Taxonomy" id="22663"/>
    <lineage>
        <taxon>Eukaryota</taxon>
        <taxon>Viridiplantae</taxon>
        <taxon>Streptophyta</taxon>
        <taxon>Embryophyta</taxon>
        <taxon>Tracheophyta</taxon>
        <taxon>Spermatophyta</taxon>
        <taxon>Magnoliopsida</taxon>
        <taxon>eudicotyledons</taxon>
        <taxon>Gunneridae</taxon>
        <taxon>Pentapetalae</taxon>
        <taxon>rosids</taxon>
        <taxon>malvids</taxon>
        <taxon>Myrtales</taxon>
        <taxon>Lythraceae</taxon>
        <taxon>Punica</taxon>
    </lineage>
</organism>
<feature type="region of interest" description="Disordered" evidence="1">
    <location>
        <begin position="82"/>
        <end position="131"/>
    </location>
</feature>
<evidence type="ECO:0000313" key="2">
    <source>
        <dbReference type="EMBL" id="PKI50464.1"/>
    </source>
</evidence>
<evidence type="ECO:0000256" key="1">
    <source>
        <dbReference type="SAM" id="MobiDB-lite"/>
    </source>
</evidence>
<dbReference type="AlphaFoldDB" id="A0A2I0J2L1"/>
<gene>
    <name evidence="2" type="ORF">CRG98_029147</name>
</gene>
<evidence type="ECO:0000313" key="3">
    <source>
        <dbReference type="Proteomes" id="UP000233551"/>
    </source>
</evidence>
<reference evidence="2 3" key="1">
    <citation type="submission" date="2017-11" db="EMBL/GenBank/DDBJ databases">
        <title>De-novo sequencing of pomegranate (Punica granatum L.) genome.</title>
        <authorList>
            <person name="Akparov Z."/>
            <person name="Amiraslanov A."/>
            <person name="Hajiyeva S."/>
            <person name="Abbasov M."/>
            <person name="Kaur K."/>
            <person name="Hamwieh A."/>
            <person name="Solovyev V."/>
            <person name="Salamov A."/>
            <person name="Braich B."/>
            <person name="Kosarev P."/>
            <person name="Mahmoud A."/>
            <person name="Hajiyev E."/>
            <person name="Babayeva S."/>
            <person name="Izzatullayeva V."/>
            <person name="Mammadov A."/>
            <person name="Mammadov A."/>
            <person name="Sharifova S."/>
            <person name="Ojaghi J."/>
            <person name="Eynullazada K."/>
            <person name="Bayramov B."/>
            <person name="Abdulazimova A."/>
            <person name="Shahmuradov I."/>
        </authorList>
    </citation>
    <scope>NUCLEOTIDE SEQUENCE [LARGE SCALE GENOMIC DNA]</scope>
    <source>
        <strain evidence="3">cv. AG2017</strain>
        <tissue evidence="2">Leaf</tissue>
    </source>
</reference>
<protein>
    <submittedName>
        <fullName evidence="2">Uncharacterized protein</fullName>
    </submittedName>
</protein>
<feature type="compositionally biased region" description="Low complexity" evidence="1">
    <location>
        <begin position="107"/>
        <end position="124"/>
    </location>
</feature>
<dbReference type="EMBL" id="PGOL01002114">
    <property type="protein sequence ID" value="PKI50464.1"/>
    <property type="molecule type" value="Genomic_DNA"/>
</dbReference>
<sequence length="131" mass="14368">MWEWNGMGGRARGKGVTTQWLRRAMVALDLGHHYPNQGRRSGEGGVTTRWLRRAMVALDLGHHYPNQGRRKHLAVVAGIGGHHRSQSSFLRREKARPLDMVAPNPPTTAQTRSPTTSTVADDLALGGGGRD</sequence>
<dbReference type="Proteomes" id="UP000233551">
    <property type="component" value="Unassembled WGS sequence"/>
</dbReference>